<accession>Q3JR02</accession>
<dbReference type="InterPro" id="IPR000182">
    <property type="entry name" value="GNAT_dom"/>
</dbReference>
<feature type="region of interest" description="Disordered" evidence="6">
    <location>
        <begin position="96"/>
        <end position="138"/>
    </location>
</feature>
<dbReference type="InterPro" id="IPR006464">
    <property type="entry name" value="AcTrfase_RimI/Ard1"/>
</dbReference>
<evidence type="ECO:0000256" key="3">
    <source>
        <dbReference type="ARBA" id="ARBA00022679"/>
    </source>
</evidence>
<evidence type="ECO:0000256" key="1">
    <source>
        <dbReference type="ARBA" id="ARBA00005395"/>
    </source>
</evidence>
<comment type="caution">
    <text evidence="5">Lacks conserved residue(s) required for the propagation of feature annotation.</text>
</comment>
<dbReference type="SUPFAM" id="SSF55729">
    <property type="entry name" value="Acyl-CoA N-acyltransferases (Nat)"/>
    <property type="match status" value="1"/>
</dbReference>
<feature type="region of interest" description="Disordered" evidence="6">
    <location>
        <begin position="284"/>
        <end position="324"/>
    </location>
</feature>
<feature type="region of interest" description="Disordered" evidence="6">
    <location>
        <begin position="174"/>
        <end position="202"/>
    </location>
</feature>
<comment type="function">
    <text evidence="5">Acetylates the N-terminal alanine of ribosomal protein bS18.</text>
</comment>
<feature type="binding site" evidence="5">
    <location>
        <position position="442"/>
    </location>
    <ligand>
        <name>acetyl-CoA</name>
        <dbReference type="ChEBI" id="CHEBI:57288"/>
    </ligand>
</feature>
<feature type="active site" description="Proton acceptor" evidence="5">
    <location>
        <position position="437"/>
    </location>
</feature>
<dbReference type="Gene3D" id="3.40.630.30">
    <property type="match status" value="1"/>
</dbReference>
<feature type="compositionally biased region" description="Basic and acidic residues" evidence="6">
    <location>
        <begin position="40"/>
        <end position="60"/>
    </location>
</feature>
<dbReference type="InterPro" id="IPR043690">
    <property type="entry name" value="RimI"/>
</dbReference>
<proteinExistence type="inferred from homology"/>
<feature type="compositionally biased region" description="Basic residues" evidence="6">
    <location>
        <begin position="285"/>
        <end position="324"/>
    </location>
</feature>
<sequence length="491" mass="55349">MLHVDLRLLELGGDVAHGCLRQGFQAGFSRPTILASGGGRRVERSFQTDSRPAHARESEPIARAGGAPHYNVGHDANSAPRHRYVDRVLLGRAARRGRPDGRRRFLPNLGPPRAHGRRVEHARAARRARGARRSGPRVRRLQCDRVRRGARLVYRAAHRHRRCARARVRPRAACRAGRHAPRVRRSRAPERGRRRRPRDARARRARCAHGRGLLGRLRVGRRGGRLAGARARVARGARRRAGARCAVRARRQRGGRVRRASARLRARAGDRRERAAACAADRARRAARISRGTRRAGRSRGARVRARQGRADHRRAARRARGRRRPMSGVLMTDRYLAPMTDADLDEVVEIERAAYEFPWSRGNFEDSLRNGYFGVCMRHVTGVLVGYCVLMPVVDEMHLLNLCVAPVAQRSGVGLALLREAVRIARAERLDGVLLEVRPSNPRAIRLYERFGFVSVGRRRNYYPAKHRSREDAIVMRLALTKEGGAHGMD</sequence>
<dbReference type="EMBL" id="CP000124">
    <property type="protein sequence ID" value="ABA49671.1"/>
    <property type="molecule type" value="Genomic_DNA"/>
</dbReference>
<evidence type="ECO:0000256" key="6">
    <source>
        <dbReference type="SAM" id="MobiDB-lite"/>
    </source>
</evidence>
<comment type="similarity">
    <text evidence="1 5">Belongs to the acetyltransferase family. RimI subfamily.</text>
</comment>
<dbReference type="EC" id="2.3.1.266" evidence="5"/>
<dbReference type="InterPro" id="IPR050680">
    <property type="entry name" value="YpeA/RimI_acetyltransf"/>
</dbReference>
<reference evidence="8 9" key="1">
    <citation type="submission" date="2005-09" db="EMBL/GenBank/DDBJ databases">
        <authorList>
            <person name="Woods D.E."/>
            <person name="Nierman W.C."/>
        </authorList>
    </citation>
    <scope>NUCLEOTIDE SEQUENCE [LARGE SCALE GENOMIC DNA]</scope>
    <source>
        <strain evidence="8 9">1710b</strain>
    </source>
</reference>
<dbReference type="GO" id="GO:0005737">
    <property type="term" value="C:cytoplasm"/>
    <property type="evidence" value="ECO:0007669"/>
    <property type="project" value="UniProtKB-SubCell"/>
</dbReference>
<evidence type="ECO:0000313" key="8">
    <source>
        <dbReference type="EMBL" id="ABA49671.1"/>
    </source>
</evidence>
<feature type="domain" description="N-acetyltransferase" evidence="7">
    <location>
        <begin position="335"/>
        <end position="482"/>
    </location>
</feature>
<organism evidence="8 9">
    <name type="scientific">Burkholderia pseudomallei (strain 1710b)</name>
    <dbReference type="NCBI Taxonomy" id="320372"/>
    <lineage>
        <taxon>Bacteria</taxon>
        <taxon>Pseudomonadati</taxon>
        <taxon>Pseudomonadota</taxon>
        <taxon>Betaproteobacteria</taxon>
        <taxon>Burkholderiales</taxon>
        <taxon>Burkholderiaceae</taxon>
        <taxon>Burkholderia</taxon>
        <taxon>pseudomallei group</taxon>
    </lineage>
</organism>
<dbReference type="HOGENOM" id="CLU_555142_0_0_4"/>
<dbReference type="KEGG" id="bpm:BURPS1710b_2609"/>
<gene>
    <name evidence="5 8" type="primary">rimI</name>
    <name evidence="8" type="ordered locus">BURPS1710b_2609</name>
</gene>
<comment type="catalytic activity">
    <reaction evidence="5">
        <text>N-terminal L-alanyl-[ribosomal protein bS18] + acetyl-CoA = N-terminal N(alpha)-acetyl-L-alanyl-[ribosomal protein bS18] + CoA + H(+)</text>
        <dbReference type="Rhea" id="RHEA:43756"/>
        <dbReference type="Rhea" id="RHEA-COMP:10676"/>
        <dbReference type="Rhea" id="RHEA-COMP:10677"/>
        <dbReference type="ChEBI" id="CHEBI:15378"/>
        <dbReference type="ChEBI" id="CHEBI:57287"/>
        <dbReference type="ChEBI" id="CHEBI:57288"/>
        <dbReference type="ChEBI" id="CHEBI:64718"/>
        <dbReference type="ChEBI" id="CHEBI:83683"/>
        <dbReference type="EC" id="2.3.1.266"/>
    </reaction>
</comment>
<dbReference type="PROSITE" id="PS51186">
    <property type="entry name" value="GNAT"/>
    <property type="match status" value="1"/>
</dbReference>
<comment type="subcellular location">
    <subcellularLocation>
        <location evidence="5">Cytoplasm</location>
    </subcellularLocation>
</comment>
<dbReference type="EnsemblBacteria" id="ABA49671">
    <property type="protein sequence ID" value="ABA49671"/>
    <property type="gene ID" value="BURPS1710b_2609"/>
</dbReference>
<keyword evidence="3 5" id="KW-0808">Transferase</keyword>
<keyword evidence="4 5" id="KW-0012">Acyltransferase</keyword>
<evidence type="ECO:0000259" key="7">
    <source>
        <dbReference type="PROSITE" id="PS51186"/>
    </source>
</evidence>
<keyword evidence="2 5" id="KW-0963">Cytoplasm</keyword>
<name>Q3JR02_BURP1</name>
<dbReference type="HAMAP" id="MF_02210">
    <property type="entry name" value="RimI"/>
    <property type="match status" value="1"/>
</dbReference>
<protein>
    <recommendedName>
        <fullName evidence="5">[Ribosomal protein bS18]-alanine N-acetyltransferase</fullName>
        <ecNumber evidence="5">2.3.1.266</ecNumber>
    </recommendedName>
</protein>
<dbReference type="AlphaFoldDB" id="Q3JR02"/>
<feature type="active site" description="Proton donor" evidence="5">
    <location>
        <position position="449"/>
    </location>
</feature>
<dbReference type="PANTHER" id="PTHR43420">
    <property type="entry name" value="ACETYLTRANSFERASE"/>
    <property type="match status" value="1"/>
</dbReference>
<evidence type="ECO:0000256" key="4">
    <source>
        <dbReference type="ARBA" id="ARBA00023315"/>
    </source>
</evidence>
<evidence type="ECO:0000256" key="2">
    <source>
        <dbReference type="ARBA" id="ARBA00022490"/>
    </source>
</evidence>
<feature type="region of interest" description="Disordered" evidence="6">
    <location>
        <begin position="36"/>
        <end position="78"/>
    </location>
</feature>
<dbReference type="GO" id="GO:0008999">
    <property type="term" value="F:protein-N-terminal-alanine acetyltransferase activity"/>
    <property type="evidence" value="ECO:0007669"/>
    <property type="project" value="UniProtKB-UniRule"/>
</dbReference>
<dbReference type="CDD" id="cd04301">
    <property type="entry name" value="NAT_SF"/>
    <property type="match status" value="1"/>
</dbReference>
<evidence type="ECO:0000313" key="9">
    <source>
        <dbReference type="Proteomes" id="UP000002700"/>
    </source>
</evidence>
<dbReference type="InterPro" id="IPR016181">
    <property type="entry name" value="Acyl_CoA_acyltransferase"/>
</dbReference>
<dbReference type="Proteomes" id="UP000002700">
    <property type="component" value="Chromosome I"/>
</dbReference>
<feature type="compositionally biased region" description="Basic residues" evidence="6">
    <location>
        <begin position="124"/>
        <end position="138"/>
    </location>
</feature>
<dbReference type="Pfam" id="PF00583">
    <property type="entry name" value="Acetyltransf_1"/>
    <property type="match status" value="1"/>
</dbReference>
<evidence type="ECO:0000256" key="5">
    <source>
        <dbReference type="HAMAP-Rule" id="MF_02210"/>
    </source>
</evidence>
<dbReference type="NCBIfam" id="TIGR01575">
    <property type="entry name" value="rimI"/>
    <property type="match status" value="1"/>
</dbReference>